<accession>A0ABQ8F0C6</accession>
<reference evidence="1 2" key="1">
    <citation type="submission" date="2021-02" db="EMBL/GenBank/DDBJ databases">
        <title>Variation within the Batrachochytrium salamandrivorans European outbreak.</title>
        <authorList>
            <person name="Kelly M."/>
            <person name="Pasmans F."/>
            <person name="Shea T.P."/>
            <person name="Munoz J.F."/>
            <person name="Carranza S."/>
            <person name="Cuomo C.A."/>
            <person name="Martel A."/>
        </authorList>
    </citation>
    <scope>NUCLEOTIDE SEQUENCE [LARGE SCALE GENOMIC DNA]</scope>
    <source>
        <strain evidence="1 2">AMFP18/2</strain>
    </source>
</reference>
<proteinExistence type="predicted"/>
<dbReference type="Proteomes" id="UP001648503">
    <property type="component" value="Unassembled WGS sequence"/>
</dbReference>
<organism evidence="1 2">
    <name type="scientific">Batrachochytrium salamandrivorans</name>
    <dbReference type="NCBI Taxonomy" id="1357716"/>
    <lineage>
        <taxon>Eukaryota</taxon>
        <taxon>Fungi</taxon>
        <taxon>Fungi incertae sedis</taxon>
        <taxon>Chytridiomycota</taxon>
        <taxon>Chytridiomycota incertae sedis</taxon>
        <taxon>Chytridiomycetes</taxon>
        <taxon>Rhizophydiales</taxon>
        <taxon>Rhizophydiales incertae sedis</taxon>
        <taxon>Batrachochytrium</taxon>
    </lineage>
</organism>
<evidence type="ECO:0000313" key="2">
    <source>
        <dbReference type="Proteomes" id="UP001648503"/>
    </source>
</evidence>
<protein>
    <submittedName>
        <fullName evidence="1">Uncharacterized protein</fullName>
    </submittedName>
</protein>
<name>A0ABQ8F0C6_9FUNG</name>
<keyword evidence="2" id="KW-1185">Reference proteome</keyword>
<gene>
    <name evidence="1" type="ORF">BASA50_009792</name>
</gene>
<comment type="caution">
    <text evidence="1">The sequence shown here is derived from an EMBL/GenBank/DDBJ whole genome shotgun (WGS) entry which is preliminary data.</text>
</comment>
<evidence type="ECO:0000313" key="1">
    <source>
        <dbReference type="EMBL" id="KAH6589822.1"/>
    </source>
</evidence>
<dbReference type="EMBL" id="JAFCIX010000439">
    <property type="protein sequence ID" value="KAH6589822.1"/>
    <property type="molecule type" value="Genomic_DNA"/>
</dbReference>
<sequence length="226" mass="25887">MLSAVVDAQYGGYDLDPQYMQQVQQPSRLNFQQALQYSQPSFQPWQQSGGPTFQDYQQQSSYTQVVSPSDQCGKIADDNGVIPFKEWGKLTESMKTTWGQQGCDQEMCQYWAKKYHIAPFESGGTMPKSIFAAWDHEQMQCNFRVGPYSPAQCKAASAKFRTYPIGIWGSMPEYARMFWTQGNCDVKMCGIWKEQFGVVKGKTYGSMPDDFKRLWDDPRLLCTDKI</sequence>